<dbReference type="EMBL" id="HBIP01013395">
    <property type="protein sequence ID" value="CAE0492620.1"/>
    <property type="molecule type" value="Transcribed_RNA"/>
</dbReference>
<sequence length="101" mass="10929">MAASILVTTTYNPGYFHSRHHHCNKAMAGIEGGPGLPSFLSTTGSHPPLHYNETMTGVEGGTGLPSFPSTTGSQPYCFPQLYSSSSFSWNVPSSTSWRYLR</sequence>
<gene>
    <name evidence="1" type="ORF">DTER00134_LOCUS7693</name>
</gene>
<dbReference type="AlphaFoldDB" id="A0A7S3QTC7"/>
<protein>
    <submittedName>
        <fullName evidence="1">Uncharacterized protein</fullName>
    </submittedName>
</protein>
<accession>A0A7S3QTC7</accession>
<evidence type="ECO:0000313" key="1">
    <source>
        <dbReference type="EMBL" id="CAE0492620.1"/>
    </source>
</evidence>
<reference evidence="1" key="1">
    <citation type="submission" date="2021-01" db="EMBL/GenBank/DDBJ databases">
        <authorList>
            <person name="Corre E."/>
            <person name="Pelletier E."/>
            <person name="Niang G."/>
            <person name="Scheremetjew M."/>
            <person name="Finn R."/>
            <person name="Kale V."/>
            <person name="Holt S."/>
            <person name="Cochrane G."/>
            <person name="Meng A."/>
            <person name="Brown T."/>
            <person name="Cohen L."/>
        </authorList>
    </citation>
    <scope>NUCLEOTIDE SEQUENCE</scope>
    <source>
        <strain evidence="1">CCMP1320</strain>
    </source>
</reference>
<name>A0A7S3QTC7_DUNTE</name>
<organism evidence="1">
    <name type="scientific">Dunaliella tertiolecta</name>
    <name type="common">Green alga</name>
    <dbReference type="NCBI Taxonomy" id="3047"/>
    <lineage>
        <taxon>Eukaryota</taxon>
        <taxon>Viridiplantae</taxon>
        <taxon>Chlorophyta</taxon>
        <taxon>core chlorophytes</taxon>
        <taxon>Chlorophyceae</taxon>
        <taxon>CS clade</taxon>
        <taxon>Chlamydomonadales</taxon>
        <taxon>Dunaliellaceae</taxon>
        <taxon>Dunaliella</taxon>
    </lineage>
</organism>
<proteinExistence type="predicted"/>